<sequence>MTKLTIAAVQAEPIWLDKAETTTKTINLIAQAAAGGADLVAFPELWVPGFPVFLFSHPVYAQSGFVARYHAESLTAAGEEIGRIAAAAREHGIVVVVGFSEKVAGTLYMSQMIIDADGEIALHRRKLKPTHVERSLFGESDGSGIRVASTTAGRVGALNCFEHLQPLTKYAMFHQNEQIHVAAWPCLGIMGDVPAMSPDALKSASRVYALEGGVFVATASQIMSDAGAAVFADASGSCPIYTGGGGIAAVFGPDSAELSTPLPTAEEGIVYATIDFASIDLARNTVDPTAHYARTDVFQLLFDDRPKAPVIRIDDERPALGAVAEAIA</sequence>
<dbReference type="Gene3D" id="3.60.110.10">
    <property type="entry name" value="Carbon-nitrogen hydrolase"/>
    <property type="match status" value="1"/>
</dbReference>
<protein>
    <submittedName>
        <fullName evidence="4">Carbon-nitrogen hydrolase family protein</fullName>
    </submittedName>
</protein>
<organism evidence="4 5">
    <name type="scientific">Microbacterium algihabitans</name>
    <dbReference type="NCBI Taxonomy" id="3075992"/>
    <lineage>
        <taxon>Bacteria</taxon>
        <taxon>Bacillati</taxon>
        <taxon>Actinomycetota</taxon>
        <taxon>Actinomycetes</taxon>
        <taxon>Micrococcales</taxon>
        <taxon>Microbacteriaceae</taxon>
        <taxon>Microbacterium</taxon>
    </lineage>
</organism>
<dbReference type="Pfam" id="PF00795">
    <property type="entry name" value="CN_hydrolase"/>
    <property type="match status" value="1"/>
</dbReference>
<dbReference type="InterPro" id="IPR044149">
    <property type="entry name" value="Nitrilases_CHs"/>
</dbReference>
<evidence type="ECO:0000259" key="3">
    <source>
        <dbReference type="PROSITE" id="PS50263"/>
    </source>
</evidence>
<dbReference type="EMBL" id="JAWDIU010000008">
    <property type="protein sequence ID" value="MDU0328458.1"/>
    <property type="molecule type" value="Genomic_DNA"/>
</dbReference>
<name>A0ABU3S023_9MICO</name>
<dbReference type="GO" id="GO:0016787">
    <property type="term" value="F:hydrolase activity"/>
    <property type="evidence" value="ECO:0007669"/>
    <property type="project" value="UniProtKB-KW"/>
</dbReference>
<proteinExistence type="inferred from homology"/>
<accession>A0ABU3S023</accession>
<keyword evidence="2 4" id="KW-0378">Hydrolase</keyword>
<keyword evidence="5" id="KW-1185">Reference proteome</keyword>
<evidence type="ECO:0000313" key="5">
    <source>
        <dbReference type="Proteomes" id="UP001256673"/>
    </source>
</evidence>
<dbReference type="InterPro" id="IPR003010">
    <property type="entry name" value="C-N_Hydrolase"/>
</dbReference>
<evidence type="ECO:0000313" key="4">
    <source>
        <dbReference type="EMBL" id="MDU0328458.1"/>
    </source>
</evidence>
<dbReference type="PANTHER" id="PTHR46044:SF14">
    <property type="entry name" value="ARYLACETONITRILASE"/>
    <property type="match status" value="1"/>
</dbReference>
<comment type="similarity">
    <text evidence="1">Belongs to the carbon-nitrogen hydrolase superfamily. Nitrilase family.</text>
</comment>
<dbReference type="PROSITE" id="PS50263">
    <property type="entry name" value="CN_HYDROLASE"/>
    <property type="match status" value="1"/>
</dbReference>
<evidence type="ECO:0000256" key="1">
    <source>
        <dbReference type="ARBA" id="ARBA00008129"/>
    </source>
</evidence>
<dbReference type="RefSeq" id="WP_316002054.1">
    <property type="nucleotide sequence ID" value="NZ_JAWDIU010000008.1"/>
</dbReference>
<dbReference type="Proteomes" id="UP001256673">
    <property type="component" value="Unassembled WGS sequence"/>
</dbReference>
<dbReference type="PANTHER" id="PTHR46044">
    <property type="entry name" value="NITRILASE"/>
    <property type="match status" value="1"/>
</dbReference>
<evidence type="ECO:0000256" key="2">
    <source>
        <dbReference type="ARBA" id="ARBA00022801"/>
    </source>
</evidence>
<dbReference type="CDD" id="cd07564">
    <property type="entry name" value="nitrilases_CHs"/>
    <property type="match status" value="1"/>
</dbReference>
<dbReference type="SUPFAM" id="SSF56317">
    <property type="entry name" value="Carbon-nitrogen hydrolase"/>
    <property type="match status" value="1"/>
</dbReference>
<gene>
    <name evidence="4" type="ORF">RWH43_16995</name>
</gene>
<reference evidence="4 5" key="1">
    <citation type="submission" date="2023-09" db="EMBL/GenBank/DDBJ databases">
        <title>Microbacterium fusihabitans sp. nov., Microbacterium phycihabitans sp. nov., and Microbacterium cervinum sp. nov., isolated from dried seaweeds of beach.</title>
        <authorList>
            <person name="Lee S.D."/>
        </authorList>
    </citation>
    <scope>NUCLEOTIDE SEQUENCE [LARGE SCALE GENOMIC DNA]</scope>
    <source>
        <strain evidence="4 5">KSW2-21</strain>
    </source>
</reference>
<feature type="domain" description="CN hydrolase" evidence="3">
    <location>
        <begin position="4"/>
        <end position="276"/>
    </location>
</feature>
<comment type="caution">
    <text evidence="4">The sequence shown here is derived from an EMBL/GenBank/DDBJ whole genome shotgun (WGS) entry which is preliminary data.</text>
</comment>
<dbReference type="InterPro" id="IPR036526">
    <property type="entry name" value="C-N_Hydrolase_sf"/>
</dbReference>